<comment type="caution">
    <text evidence="1">The sequence shown here is derived from an EMBL/GenBank/DDBJ whole genome shotgun (WGS) entry which is preliminary data.</text>
</comment>
<protein>
    <submittedName>
        <fullName evidence="1">Uncharacterized protein</fullName>
    </submittedName>
</protein>
<sequence>MTEVHLPKLTWTLNVESELQHIHVLEWPLSNSTPKLCQGLKMSNNVHFSSSLTMQQRMGISVSRYTALVQNKVAVTGTKAGFTNSKWLHTNAVNTFDIKVAKCSLAFVTFEWY</sequence>
<gene>
    <name evidence="1" type="ORF">XENOCAPTIV_028262</name>
</gene>
<keyword evidence="2" id="KW-1185">Reference proteome</keyword>
<evidence type="ECO:0000313" key="1">
    <source>
        <dbReference type="EMBL" id="MEQ2211375.1"/>
    </source>
</evidence>
<evidence type="ECO:0000313" key="2">
    <source>
        <dbReference type="Proteomes" id="UP001434883"/>
    </source>
</evidence>
<proteinExistence type="predicted"/>
<name>A0ABV0RT43_9TELE</name>
<dbReference type="Proteomes" id="UP001434883">
    <property type="component" value="Unassembled WGS sequence"/>
</dbReference>
<reference evidence="1 2" key="1">
    <citation type="submission" date="2021-06" db="EMBL/GenBank/DDBJ databases">
        <authorList>
            <person name="Palmer J.M."/>
        </authorList>
    </citation>
    <scope>NUCLEOTIDE SEQUENCE [LARGE SCALE GENOMIC DNA]</scope>
    <source>
        <strain evidence="1 2">XC_2019</strain>
        <tissue evidence="1">Muscle</tissue>
    </source>
</reference>
<organism evidence="1 2">
    <name type="scientific">Xenoophorus captivus</name>
    <dbReference type="NCBI Taxonomy" id="1517983"/>
    <lineage>
        <taxon>Eukaryota</taxon>
        <taxon>Metazoa</taxon>
        <taxon>Chordata</taxon>
        <taxon>Craniata</taxon>
        <taxon>Vertebrata</taxon>
        <taxon>Euteleostomi</taxon>
        <taxon>Actinopterygii</taxon>
        <taxon>Neopterygii</taxon>
        <taxon>Teleostei</taxon>
        <taxon>Neoteleostei</taxon>
        <taxon>Acanthomorphata</taxon>
        <taxon>Ovalentaria</taxon>
        <taxon>Atherinomorphae</taxon>
        <taxon>Cyprinodontiformes</taxon>
        <taxon>Goodeidae</taxon>
        <taxon>Xenoophorus</taxon>
    </lineage>
</organism>
<accession>A0ABV0RT43</accession>
<dbReference type="EMBL" id="JAHRIN010058892">
    <property type="protein sequence ID" value="MEQ2211375.1"/>
    <property type="molecule type" value="Genomic_DNA"/>
</dbReference>